<keyword evidence="3" id="KW-1185">Reference proteome</keyword>
<dbReference type="PANTHER" id="PTHR28272">
    <property type="entry name" value="RIBONUCLEASES P/MRP PROTEIN SUBUNIT POP3"/>
    <property type="match status" value="1"/>
</dbReference>
<gene>
    <name evidence="2" type="primary">POP3</name>
    <name evidence="2" type="ORF">O9K51_03089</name>
</gene>
<dbReference type="GO" id="GO:0005829">
    <property type="term" value="C:cytosol"/>
    <property type="evidence" value="ECO:0007669"/>
    <property type="project" value="TreeGrafter"/>
</dbReference>
<feature type="region of interest" description="Disordered" evidence="1">
    <location>
        <begin position="50"/>
        <end position="86"/>
    </location>
</feature>
<protein>
    <submittedName>
        <fullName evidence="2">Ribonuclease P/MRP protein subunit POP3</fullName>
    </submittedName>
</protein>
<feature type="compositionally biased region" description="Polar residues" evidence="1">
    <location>
        <begin position="372"/>
        <end position="384"/>
    </location>
</feature>
<proteinExistence type="predicted"/>
<dbReference type="GO" id="GO:0004526">
    <property type="term" value="F:ribonuclease P activity"/>
    <property type="evidence" value="ECO:0007669"/>
    <property type="project" value="TreeGrafter"/>
</dbReference>
<feature type="compositionally biased region" description="Basic residues" evidence="1">
    <location>
        <begin position="50"/>
        <end position="65"/>
    </location>
</feature>
<sequence>MPASTPLTGRKRIVHHLDTPFSTVAWPEISFDDQDAILEMLCNLLNPIGQHKRHHVKPSKGKRAGGKNAGAKQEKPSKAETGALAAPPRPELSAHIDVGFNSITRKLEETARARKSTGTDAVNGAKEPYSMVFVARGNQSPAFNCHFPKMVGAASRGPASAERTRLIGFSKPCSERLSSVLGVARVSSVAVARDAPGAEALWAFVRKIVSPVDISWLDGSTVGAYQPTRIASVETTVGGKKAKTADFGPPPPSARQYGGLGRFGGPSISNGQQPVLGNAAADFLRRASKEEPTKLVGTPVAAERGPSEKTTGLTSAQSQAESATTCLFQETKPEGVEPGSILDTFFLLVNGEQIPKKDEQPITKEGAEQPDEQSTLVEASGTDTQCEAVESSITSLEESPMHQAFPASATGPDVSGQVIESSQATMEKQAAKKLCPRAASFVPSQAAAPIAEAQPQHAVASTLHNSEWNIQSFANNGVTPNAALPLPFNIPNTPVNPFIPNMVPQNTAHVQNVDGANTLQTDATRIKGAYYV</sequence>
<dbReference type="GO" id="GO:0005655">
    <property type="term" value="C:nucleolar ribonuclease P complex"/>
    <property type="evidence" value="ECO:0007669"/>
    <property type="project" value="TreeGrafter"/>
</dbReference>
<dbReference type="GO" id="GO:0006364">
    <property type="term" value="P:rRNA processing"/>
    <property type="evidence" value="ECO:0007669"/>
    <property type="project" value="InterPro"/>
</dbReference>
<feature type="compositionally biased region" description="Polar residues" evidence="1">
    <location>
        <begin position="308"/>
        <end position="318"/>
    </location>
</feature>
<dbReference type="EMBL" id="JAQHRD010000002">
    <property type="protein sequence ID" value="KAJ6444693.1"/>
    <property type="molecule type" value="Genomic_DNA"/>
</dbReference>
<dbReference type="GO" id="GO:0000172">
    <property type="term" value="C:ribonuclease MRP complex"/>
    <property type="evidence" value="ECO:0007669"/>
    <property type="project" value="TreeGrafter"/>
</dbReference>
<dbReference type="PANTHER" id="PTHR28272:SF1">
    <property type="entry name" value="RIBONUCLEASES P_MRP PROTEIN SUBUNIT POP3"/>
    <property type="match status" value="1"/>
</dbReference>
<dbReference type="GO" id="GO:0034965">
    <property type="term" value="P:intronic box C/D snoRNA processing"/>
    <property type="evidence" value="ECO:0007669"/>
    <property type="project" value="TreeGrafter"/>
</dbReference>
<dbReference type="AlphaFoldDB" id="A0AB34G0X0"/>
<dbReference type="Proteomes" id="UP001163105">
    <property type="component" value="Unassembled WGS sequence"/>
</dbReference>
<feature type="region of interest" description="Disordered" evidence="1">
    <location>
        <begin position="356"/>
        <end position="384"/>
    </location>
</feature>
<dbReference type="GO" id="GO:0008033">
    <property type="term" value="P:tRNA processing"/>
    <property type="evidence" value="ECO:0007669"/>
    <property type="project" value="InterPro"/>
</dbReference>
<dbReference type="GO" id="GO:0000171">
    <property type="term" value="F:ribonuclease MRP activity"/>
    <property type="evidence" value="ECO:0007669"/>
    <property type="project" value="TreeGrafter"/>
</dbReference>
<organism evidence="2 3">
    <name type="scientific">Purpureocillium lavendulum</name>
    <dbReference type="NCBI Taxonomy" id="1247861"/>
    <lineage>
        <taxon>Eukaryota</taxon>
        <taxon>Fungi</taxon>
        <taxon>Dikarya</taxon>
        <taxon>Ascomycota</taxon>
        <taxon>Pezizomycotina</taxon>
        <taxon>Sordariomycetes</taxon>
        <taxon>Hypocreomycetidae</taxon>
        <taxon>Hypocreales</taxon>
        <taxon>Ophiocordycipitaceae</taxon>
        <taxon>Purpureocillium</taxon>
    </lineage>
</organism>
<evidence type="ECO:0000313" key="3">
    <source>
        <dbReference type="Proteomes" id="UP001163105"/>
    </source>
</evidence>
<feature type="region of interest" description="Disordered" evidence="1">
    <location>
        <begin position="290"/>
        <end position="318"/>
    </location>
</feature>
<comment type="caution">
    <text evidence="2">The sequence shown here is derived from an EMBL/GenBank/DDBJ whole genome shotgun (WGS) entry which is preliminary data.</text>
</comment>
<name>A0AB34G0X0_9HYPO</name>
<accession>A0AB34G0X0</accession>
<evidence type="ECO:0000256" key="1">
    <source>
        <dbReference type="SAM" id="MobiDB-lite"/>
    </source>
</evidence>
<evidence type="ECO:0000313" key="2">
    <source>
        <dbReference type="EMBL" id="KAJ6444693.1"/>
    </source>
</evidence>
<reference evidence="2" key="1">
    <citation type="submission" date="2023-01" db="EMBL/GenBank/DDBJ databases">
        <title>The growth and conidiation of Purpureocillium lavendulum are regulated by nitrogen source and histone H3K14 acetylation.</title>
        <authorList>
            <person name="Tang P."/>
            <person name="Han J."/>
            <person name="Zhang C."/>
            <person name="Tang P."/>
            <person name="Qi F."/>
            <person name="Zhang K."/>
            <person name="Liang L."/>
        </authorList>
    </citation>
    <scope>NUCLEOTIDE SEQUENCE</scope>
    <source>
        <strain evidence="2">YMF1.00683</strain>
    </source>
</reference>
<feature type="compositionally biased region" description="Basic and acidic residues" evidence="1">
    <location>
        <begin position="356"/>
        <end position="367"/>
    </location>
</feature>
<dbReference type="InterPro" id="IPR013241">
    <property type="entry name" value="RNase_P_Pop3"/>
</dbReference>